<dbReference type="Gene3D" id="2.40.70.10">
    <property type="entry name" value="Acid Proteases"/>
    <property type="match status" value="1"/>
</dbReference>
<name>A0A1H2TA24_9PSED</name>
<sequence>MKAILALLALSAVLPAVADEQEQPTLYGRNEYVRLPELGKTLRAKLDTGALNASLSAKDIERFERDGEDWVRFRLAGKGADDTLYEHRLARIGKIKNRAGEQSADEEEDAGVEVSKRPVIDLELCLGTVKETVEVNLADRSNFIYPLLLGAKTLRELGAAVDPARRFTTRKPEC</sequence>
<feature type="signal peptide" evidence="1">
    <location>
        <begin position="1"/>
        <end position="18"/>
    </location>
</feature>
<dbReference type="PANTHER" id="PTHR38037">
    <property type="entry name" value="ZN_PROTEASE DOMAIN-CONTAINING PROTEIN"/>
    <property type="match status" value="1"/>
</dbReference>
<evidence type="ECO:0000259" key="2">
    <source>
        <dbReference type="Pfam" id="PF05618"/>
    </source>
</evidence>
<dbReference type="Pfam" id="PF05618">
    <property type="entry name" value="Zn_protease"/>
    <property type="match status" value="1"/>
</dbReference>
<evidence type="ECO:0000313" key="4">
    <source>
        <dbReference type="Proteomes" id="UP000243778"/>
    </source>
</evidence>
<proteinExistence type="predicted"/>
<reference evidence="4" key="1">
    <citation type="submission" date="2016-10" db="EMBL/GenBank/DDBJ databases">
        <authorList>
            <person name="Varghese N."/>
            <person name="Submissions S."/>
        </authorList>
    </citation>
    <scope>NUCLEOTIDE SEQUENCE [LARGE SCALE GENOMIC DNA]</scope>
    <source>
        <strain evidence="4">NRRL B-59562</strain>
    </source>
</reference>
<feature type="chain" id="PRO_5017407482" evidence="1">
    <location>
        <begin position="19"/>
        <end position="174"/>
    </location>
</feature>
<dbReference type="SUPFAM" id="SSF50630">
    <property type="entry name" value="Acid proteases"/>
    <property type="match status" value="1"/>
</dbReference>
<dbReference type="EMBL" id="FNNU01000001">
    <property type="protein sequence ID" value="SDW40124.1"/>
    <property type="molecule type" value="Genomic_DNA"/>
</dbReference>
<evidence type="ECO:0000256" key="1">
    <source>
        <dbReference type="SAM" id="SignalP"/>
    </source>
</evidence>
<dbReference type="Proteomes" id="UP000243778">
    <property type="component" value="Unassembled WGS sequence"/>
</dbReference>
<feature type="domain" description="Retropepsin-like aspartic endopeptidase" evidence="2">
    <location>
        <begin position="27"/>
        <end position="171"/>
    </location>
</feature>
<dbReference type="InterPro" id="IPR008503">
    <property type="entry name" value="Asp_endopeptidase"/>
</dbReference>
<dbReference type="OrthoDB" id="8546610at2"/>
<dbReference type="PANTHER" id="PTHR38037:SF2">
    <property type="entry name" value="ATP-DEPENDENT ZINC PROTEASE DOMAIN-CONTAINING PROTEIN-RELATED"/>
    <property type="match status" value="1"/>
</dbReference>
<accession>A0A1H2TA24</accession>
<keyword evidence="4" id="KW-1185">Reference proteome</keyword>
<dbReference type="STRING" id="1007099.SAMN05216287_0906"/>
<dbReference type="AlphaFoldDB" id="A0A1H2TA24"/>
<evidence type="ECO:0000313" key="3">
    <source>
        <dbReference type="EMBL" id="SDW40124.1"/>
    </source>
</evidence>
<keyword evidence="1" id="KW-0732">Signal</keyword>
<dbReference type="InterPro" id="IPR021109">
    <property type="entry name" value="Peptidase_aspartic_dom_sf"/>
</dbReference>
<protein>
    <submittedName>
        <fullName evidence="3">Uncharacterized conserved protein</fullName>
    </submittedName>
</protein>
<dbReference type="RefSeq" id="WP_090224960.1">
    <property type="nucleotide sequence ID" value="NZ_FNNU01000001.1"/>
</dbReference>
<organism evidence="3 4">
    <name type="scientific">Pseudomonas kuykendallii</name>
    <dbReference type="NCBI Taxonomy" id="1007099"/>
    <lineage>
        <taxon>Bacteria</taxon>
        <taxon>Pseudomonadati</taxon>
        <taxon>Pseudomonadota</taxon>
        <taxon>Gammaproteobacteria</taxon>
        <taxon>Pseudomonadales</taxon>
        <taxon>Pseudomonadaceae</taxon>
        <taxon>Pseudomonas</taxon>
    </lineage>
</organism>
<gene>
    <name evidence="3" type="ORF">SAMN05216287_0906</name>
</gene>